<comment type="caution">
    <text evidence="1">The sequence shown here is derived from an EMBL/GenBank/DDBJ whole genome shotgun (WGS) entry which is preliminary data.</text>
</comment>
<sequence length="115" mass="12955">MTNVGISYQSCYLIKLQEGFPPHPRSSYWIFDLVKNHRDLYTNTTSFAHTTSQKSSLLEPLFLKTMGDEGVRGSRKVKSGKENSTRNDVTTIFAANIAPTLHWQGLWLAFAHHGG</sequence>
<dbReference type="EMBL" id="JBBPBN010000020">
    <property type="protein sequence ID" value="KAK9016871.1"/>
    <property type="molecule type" value="Genomic_DNA"/>
</dbReference>
<protein>
    <submittedName>
        <fullName evidence="1">Uncharacterized protein</fullName>
    </submittedName>
</protein>
<evidence type="ECO:0000313" key="1">
    <source>
        <dbReference type="EMBL" id="KAK9016871.1"/>
    </source>
</evidence>
<keyword evidence="2" id="KW-1185">Reference proteome</keyword>
<name>A0ABR2RV54_9ROSI</name>
<reference evidence="1 2" key="1">
    <citation type="journal article" date="2024" name="G3 (Bethesda)">
        <title>Genome assembly of Hibiscus sabdariffa L. provides insights into metabolisms of medicinal natural products.</title>
        <authorList>
            <person name="Kim T."/>
        </authorList>
    </citation>
    <scope>NUCLEOTIDE SEQUENCE [LARGE SCALE GENOMIC DNA]</scope>
    <source>
        <strain evidence="1">TK-2024</strain>
        <tissue evidence="1">Old leaves</tissue>
    </source>
</reference>
<accession>A0ABR2RV54</accession>
<gene>
    <name evidence="1" type="ORF">V6N11_079364</name>
</gene>
<evidence type="ECO:0000313" key="2">
    <source>
        <dbReference type="Proteomes" id="UP001396334"/>
    </source>
</evidence>
<dbReference type="Proteomes" id="UP001396334">
    <property type="component" value="Unassembled WGS sequence"/>
</dbReference>
<organism evidence="1 2">
    <name type="scientific">Hibiscus sabdariffa</name>
    <name type="common">roselle</name>
    <dbReference type="NCBI Taxonomy" id="183260"/>
    <lineage>
        <taxon>Eukaryota</taxon>
        <taxon>Viridiplantae</taxon>
        <taxon>Streptophyta</taxon>
        <taxon>Embryophyta</taxon>
        <taxon>Tracheophyta</taxon>
        <taxon>Spermatophyta</taxon>
        <taxon>Magnoliopsida</taxon>
        <taxon>eudicotyledons</taxon>
        <taxon>Gunneridae</taxon>
        <taxon>Pentapetalae</taxon>
        <taxon>rosids</taxon>
        <taxon>malvids</taxon>
        <taxon>Malvales</taxon>
        <taxon>Malvaceae</taxon>
        <taxon>Malvoideae</taxon>
        <taxon>Hibiscus</taxon>
    </lineage>
</organism>
<proteinExistence type="predicted"/>